<evidence type="ECO:0000313" key="1">
    <source>
        <dbReference type="EMBL" id="MBP1930817.1"/>
    </source>
</evidence>
<keyword evidence="2" id="KW-1185">Reference proteome</keyword>
<accession>A0ABS4GL46</accession>
<organism evidence="1 2">
    <name type="scientific">Ammoniphilus resinae</name>
    <dbReference type="NCBI Taxonomy" id="861532"/>
    <lineage>
        <taxon>Bacteria</taxon>
        <taxon>Bacillati</taxon>
        <taxon>Bacillota</taxon>
        <taxon>Bacilli</taxon>
        <taxon>Bacillales</taxon>
        <taxon>Paenibacillaceae</taxon>
        <taxon>Aneurinibacillus group</taxon>
        <taxon>Ammoniphilus</taxon>
    </lineage>
</organism>
<dbReference type="InterPro" id="IPR007553">
    <property type="entry name" value="2-thiour_desulf"/>
</dbReference>
<dbReference type="Pfam" id="PF04463">
    <property type="entry name" value="2-thiour_desulf"/>
    <property type="match status" value="1"/>
</dbReference>
<dbReference type="PANTHER" id="PTHR30087:SF1">
    <property type="entry name" value="HYPOTHETICAL CYTOSOLIC PROTEIN"/>
    <property type="match status" value="1"/>
</dbReference>
<dbReference type="Proteomes" id="UP001519343">
    <property type="component" value="Unassembled WGS sequence"/>
</dbReference>
<name>A0ABS4GL46_9BACL</name>
<comment type="caution">
    <text evidence="1">The sequence shown here is derived from an EMBL/GenBank/DDBJ whole genome shotgun (WGS) entry which is preliminary data.</text>
</comment>
<dbReference type="RefSeq" id="WP_209808940.1">
    <property type="nucleotide sequence ID" value="NZ_JAGGKT010000002.1"/>
</dbReference>
<evidence type="ECO:0000313" key="2">
    <source>
        <dbReference type="Proteomes" id="UP001519343"/>
    </source>
</evidence>
<dbReference type="PANTHER" id="PTHR30087">
    <property type="entry name" value="INNER MEMBRANE PROTEIN"/>
    <property type="match status" value="1"/>
</dbReference>
<proteinExistence type="predicted"/>
<reference evidence="1 2" key="1">
    <citation type="submission" date="2021-03" db="EMBL/GenBank/DDBJ databases">
        <title>Genomic Encyclopedia of Type Strains, Phase IV (KMG-IV): sequencing the most valuable type-strain genomes for metagenomic binning, comparative biology and taxonomic classification.</title>
        <authorList>
            <person name="Goeker M."/>
        </authorList>
    </citation>
    <scope>NUCLEOTIDE SEQUENCE [LARGE SCALE GENOMIC DNA]</scope>
    <source>
        <strain evidence="1 2">DSM 24738</strain>
    </source>
</reference>
<dbReference type="EMBL" id="JAGGKT010000002">
    <property type="protein sequence ID" value="MBP1930817.1"/>
    <property type="molecule type" value="Genomic_DNA"/>
</dbReference>
<gene>
    <name evidence="1" type="ORF">J2Z37_000814</name>
</gene>
<protein>
    <submittedName>
        <fullName evidence="1">Uncharacterized protein YbbK (DUF523 family)</fullName>
    </submittedName>
</protein>
<sequence length="149" mass="15845">MKVVSACLMGCQCRYDKKGNYIQEIEGLVRNGKAIPVCPEQLGGLSTPRNPAEIVGGNGFDVLDGKAKVIDNQGNDVTKQFIDGAHQALKIAQTVGATEAILKERSPSCGSHMIYDGTYSKSKKEGVGVTAALFIRNGISVTSEEQIEA</sequence>